<comment type="caution">
    <text evidence="7">The sequence shown here is derived from an EMBL/GenBank/DDBJ whole genome shotgun (WGS) entry which is preliminary data.</text>
</comment>
<dbReference type="GO" id="GO:0043546">
    <property type="term" value="F:molybdopterin cofactor binding"/>
    <property type="evidence" value="ECO:0007669"/>
    <property type="project" value="InterPro"/>
</dbReference>
<keyword evidence="4" id="KW-0411">Iron-sulfur</keyword>
<keyword evidence="3" id="KW-0408">Iron</keyword>
<evidence type="ECO:0000256" key="5">
    <source>
        <dbReference type="SAM" id="MobiDB-lite"/>
    </source>
</evidence>
<evidence type="ECO:0000313" key="8">
    <source>
        <dbReference type="Proteomes" id="UP000465302"/>
    </source>
</evidence>
<proteinExistence type="inferred from homology"/>
<dbReference type="InterPro" id="IPR050612">
    <property type="entry name" value="Prok_Mopterin_Oxidored"/>
</dbReference>
<dbReference type="PANTHER" id="PTHR43742">
    <property type="entry name" value="TRIMETHYLAMINE-N-OXIDE REDUCTASE"/>
    <property type="match status" value="1"/>
</dbReference>
<dbReference type="Proteomes" id="UP000465302">
    <property type="component" value="Unassembled WGS sequence"/>
</dbReference>
<evidence type="ECO:0000256" key="3">
    <source>
        <dbReference type="ARBA" id="ARBA00023004"/>
    </source>
</evidence>
<evidence type="ECO:0000256" key="4">
    <source>
        <dbReference type="ARBA" id="ARBA00023014"/>
    </source>
</evidence>
<dbReference type="Pfam" id="PF04879">
    <property type="entry name" value="Molybdop_Fe4S4"/>
    <property type="match status" value="1"/>
</dbReference>
<dbReference type="PANTHER" id="PTHR43742:SF6">
    <property type="entry name" value="OXIDOREDUCTASE YYAE-RELATED"/>
    <property type="match status" value="1"/>
</dbReference>
<dbReference type="Gene3D" id="3.40.228.10">
    <property type="entry name" value="Dimethylsulfoxide Reductase, domain 2"/>
    <property type="match status" value="1"/>
</dbReference>
<reference evidence="7 8" key="1">
    <citation type="journal article" date="2019" name="Emerg. Microbes Infect.">
        <title>Comprehensive subspecies identification of 175 nontuberculous mycobacteria species based on 7547 genomic profiles.</title>
        <authorList>
            <person name="Matsumoto Y."/>
            <person name="Kinjo T."/>
            <person name="Motooka D."/>
            <person name="Nabeya D."/>
            <person name="Jung N."/>
            <person name="Uechi K."/>
            <person name="Horii T."/>
            <person name="Iida T."/>
            <person name="Fujita J."/>
            <person name="Nakamura S."/>
        </authorList>
    </citation>
    <scope>NUCLEOTIDE SEQUENCE [LARGE SCALE GENOMIC DNA]</scope>
    <source>
        <strain evidence="7 8">JCM 6377</strain>
    </source>
</reference>
<dbReference type="SUPFAM" id="SSF50692">
    <property type="entry name" value="ADC-like"/>
    <property type="match status" value="1"/>
</dbReference>
<feature type="region of interest" description="Disordered" evidence="5">
    <location>
        <begin position="647"/>
        <end position="691"/>
    </location>
</feature>
<evidence type="ECO:0000256" key="2">
    <source>
        <dbReference type="ARBA" id="ARBA00022723"/>
    </source>
</evidence>
<dbReference type="Gene3D" id="3.40.50.740">
    <property type="match status" value="1"/>
</dbReference>
<dbReference type="InterPro" id="IPR006656">
    <property type="entry name" value="Mopterin_OxRdtase"/>
</dbReference>
<dbReference type="SMART" id="SM00926">
    <property type="entry name" value="Molybdop_Fe4S4"/>
    <property type="match status" value="1"/>
</dbReference>
<dbReference type="InterPro" id="IPR009010">
    <property type="entry name" value="Asp_de-COase-like_dom_sf"/>
</dbReference>
<feature type="domain" description="4Fe-4S Mo/W bis-MGD-type" evidence="6">
    <location>
        <begin position="15"/>
        <end position="71"/>
    </location>
</feature>
<dbReference type="Gene3D" id="2.20.25.90">
    <property type="entry name" value="ADC-like domains"/>
    <property type="match status" value="1"/>
</dbReference>
<dbReference type="InterPro" id="IPR006963">
    <property type="entry name" value="Mopterin_OxRdtase_4Fe-4S_dom"/>
</dbReference>
<dbReference type="SUPFAM" id="SSF53706">
    <property type="entry name" value="Formate dehydrogenase/DMSO reductase, domains 1-3"/>
    <property type="match status" value="1"/>
</dbReference>
<gene>
    <name evidence="7" type="ORF">MAGR_47910</name>
</gene>
<evidence type="ECO:0000259" key="6">
    <source>
        <dbReference type="PROSITE" id="PS51669"/>
    </source>
</evidence>
<dbReference type="GO" id="GO:0016491">
    <property type="term" value="F:oxidoreductase activity"/>
    <property type="evidence" value="ECO:0007669"/>
    <property type="project" value="InterPro"/>
</dbReference>
<dbReference type="PROSITE" id="PS51669">
    <property type="entry name" value="4FE4S_MOW_BIS_MGD"/>
    <property type="match status" value="1"/>
</dbReference>
<keyword evidence="2" id="KW-0479">Metal-binding</keyword>
<accession>A0A7I9W700</accession>
<sequence>MTAGLYKPLAATGQDGRHLYTCPLCEAMCGLEIQVEDGKVASIRGNRDDTWSRGHICPKGATLGELHHDPDRIRRPMIKVDGQWQEVSWDAAFRRCTELLAPVIERYGICAVTCYTGNPLAHSFSLGRYTGVLLGMSGIPISYSPGTVDQWPKNLSSHLMYGGWWTFPVPDIERTDLLVVMGANPAASQGSLLAAPDVTGIIDGIRKRGKVIVIDPVRTATAARADEWLPITPGTDAALLLAVAHTLFAEDLVDLGAVGPHVDGLDRMRAVAADWPPERVAGVTGIDAGRIRGLARELAGTARAVVYGRIGTCNQEFGSLASWLVDVVNILSGHFDVEGGAMFPRAAAWSVTVQPIPGLEDGAPEFGRFRTRVRGAKEVLGQVPVSCLAEEIATPGEGQIRALITVAGNPVLSTPAGHKLDEVLPSLDAMIAVDLWLNETTRHADVILPGPSPLEQPHHDDLILNFAINSIANYSPPVFERPDPDAPEEWEILIRLTGLCTGTPAEDVDVAAIDDGFFDYMAFTKGFDGATLRALYDRGGPERILDFTLRTGPFGDRYGENPDGLTLEKLKAQPNGINFGPMIPQVPSVLGTSDRKIRLAPQYLLDDLPRLAARLNRAPDELVLVSRRHLRSNNSWLHNVAALMKGTDSAHARSTGNSAHARSTGNSAHARSTGNSAHARSTGNSAHARSTGNRCTLLMHIDDAQRRDVRTGDLVTVTSAGGQIEVPVEVTDAIKPGVVSMPHGWGHGKDGTRLTIANGSPGVNTNVLSPPTFIDEPSGNGALNGIPVAVDPVRA</sequence>
<dbReference type="GO" id="GO:0046872">
    <property type="term" value="F:metal ion binding"/>
    <property type="evidence" value="ECO:0007669"/>
    <property type="project" value="UniProtKB-KW"/>
</dbReference>
<dbReference type="GO" id="GO:0051536">
    <property type="term" value="F:iron-sulfur cluster binding"/>
    <property type="evidence" value="ECO:0007669"/>
    <property type="project" value="UniProtKB-KW"/>
</dbReference>
<dbReference type="AlphaFoldDB" id="A0A7I9W700"/>
<feature type="compositionally biased region" description="Polar residues" evidence="5">
    <location>
        <begin position="652"/>
        <end position="691"/>
    </location>
</feature>
<dbReference type="InterPro" id="IPR006657">
    <property type="entry name" value="MoPterin_dinucl-bd_dom"/>
</dbReference>
<dbReference type="Pfam" id="PF01568">
    <property type="entry name" value="Molydop_binding"/>
    <property type="match status" value="1"/>
</dbReference>
<dbReference type="Gene3D" id="2.40.40.20">
    <property type="match status" value="1"/>
</dbReference>
<dbReference type="RefSeq" id="WP_237682951.1">
    <property type="nucleotide sequence ID" value="NZ_BLKS01000001.1"/>
</dbReference>
<organism evidence="7 8">
    <name type="scientific">Mycolicibacterium agri</name>
    <name type="common">Mycobacterium agri</name>
    <dbReference type="NCBI Taxonomy" id="36811"/>
    <lineage>
        <taxon>Bacteria</taxon>
        <taxon>Bacillati</taxon>
        <taxon>Actinomycetota</taxon>
        <taxon>Actinomycetes</taxon>
        <taxon>Mycobacteriales</taxon>
        <taxon>Mycobacteriaceae</taxon>
        <taxon>Mycolicibacterium</taxon>
    </lineage>
</organism>
<protein>
    <submittedName>
        <fullName evidence="7">Molybdopterin-binding oxidoreductase</fullName>
    </submittedName>
</protein>
<name>A0A7I9W700_MYCAG</name>
<dbReference type="EMBL" id="BLKS01000001">
    <property type="protein sequence ID" value="GFG53350.1"/>
    <property type="molecule type" value="Genomic_DNA"/>
</dbReference>
<dbReference type="Pfam" id="PF00384">
    <property type="entry name" value="Molybdopterin"/>
    <property type="match status" value="1"/>
</dbReference>
<evidence type="ECO:0000256" key="1">
    <source>
        <dbReference type="ARBA" id="ARBA00010312"/>
    </source>
</evidence>
<evidence type="ECO:0000313" key="7">
    <source>
        <dbReference type="EMBL" id="GFG53350.1"/>
    </source>
</evidence>
<comment type="similarity">
    <text evidence="1">Belongs to the prokaryotic molybdopterin-containing oxidoreductase family.</text>
</comment>